<dbReference type="Gene3D" id="1.10.357.10">
    <property type="entry name" value="Tetracycline Repressor, domain 2"/>
    <property type="match status" value="1"/>
</dbReference>
<keyword evidence="1 2" id="KW-0238">DNA-binding</keyword>
<feature type="DNA-binding region" description="H-T-H motif" evidence="2">
    <location>
        <begin position="29"/>
        <end position="48"/>
    </location>
</feature>
<reference evidence="5" key="1">
    <citation type="journal article" date="2013" name="Stand. Genomic Sci.">
        <title>Complete genome sequence of the halophilic bacterium Spirochaeta africana type strain (Z-7692(T)) from the alkaline Lake Magadi in the East African Rift.</title>
        <authorList>
            <person name="Liolos K."/>
            <person name="Abt B."/>
            <person name="Scheuner C."/>
            <person name="Teshima H."/>
            <person name="Held B."/>
            <person name="Lapidus A."/>
            <person name="Nolan M."/>
            <person name="Lucas S."/>
            <person name="Deshpande S."/>
            <person name="Cheng J.F."/>
            <person name="Tapia R."/>
            <person name="Goodwin L.A."/>
            <person name="Pitluck S."/>
            <person name="Pagani I."/>
            <person name="Ivanova N."/>
            <person name="Mavromatis K."/>
            <person name="Mikhailova N."/>
            <person name="Huntemann M."/>
            <person name="Pati A."/>
            <person name="Chen A."/>
            <person name="Palaniappan K."/>
            <person name="Land M."/>
            <person name="Rohde M."/>
            <person name="Tindall B.J."/>
            <person name="Detter J.C."/>
            <person name="Goker M."/>
            <person name="Bristow J."/>
            <person name="Eisen J.A."/>
            <person name="Markowitz V."/>
            <person name="Hugenholtz P."/>
            <person name="Woyke T."/>
            <person name="Klenk H.P."/>
            <person name="Kyrpides N.C."/>
        </authorList>
    </citation>
    <scope>NUCLEOTIDE SEQUENCE</scope>
    <source>
        <strain evidence="5">ATCC 700263 / DSM 8902 / Z-7692</strain>
    </source>
</reference>
<feature type="domain" description="HTH tetR-type" evidence="3">
    <location>
        <begin position="6"/>
        <end position="66"/>
    </location>
</feature>
<dbReference type="InterPro" id="IPR001647">
    <property type="entry name" value="HTH_TetR"/>
</dbReference>
<evidence type="ECO:0000313" key="5">
    <source>
        <dbReference type="Proteomes" id="UP000007383"/>
    </source>
</evidence>
<sequence length="200" mass="22818">MPPRVRFERQEIIEAAFALAKTEGLDAITARRVAAALGSSVAPLYAQFTTIDHLVEAVVQHTLGISQEFLEREQRLAAARDRQSSTFEVIGRASLAFAREYPVLMRELVLKPNPWLPASEQQDQQLIDLMGDDPELADWDRDERKRLLLQMRAFQLGLTLMTVNQQVPDWAHEIDLEELLMETGAELVLARQQSNNRREQ</sequence>
<keyword evidence="5" id="KW-1185">Reference proteome</keyword>
<dbReference type="AlphaFoldDB" id="H9UHJ1"/>
<dbReference type="PATRIC" id="fig|889378.3.peg.892"/>
<accession>H9UHJ1</accession>
<evidence type="ECO:0000259" key="3">
    <source>
        <dbReference type="PROSITE" id="PS50977"/>
    </source>
</evidence>
<evidence type="ECO:0000313" key="4">
    <source>
        <dbReference type="EMBL" id="AFG36984.1"/>
    </source>
</evidence>
<organism evidence="4 5">
    <name type="scientific">Spirochaeta africana (strain ATCC 700263 / DSM 8902 / Z-7692)</name>
    <dbReference type="NCBI Taxonomy" id="889378"/>
    <lineage>
        <taxon>Bacteria</taxon>
        <taxon>Pseudomonadati</taxon>
        <taxon>Spirochaetota</taxon>
        <taxon>Spirochaetia</taxon>
        <taxon>Spirochaetales</taxon>
        <taxon>Spirochaetaceae</taxon>
        <taxon>Spirochaeta</taxon>
    </lineage>
</organism>
<dbReference type="Pfam" id="PF00440">
    <property type="entry name" value="TetR_N"/>
    <property type="match status" value="1"/>
</dbReference>
<dbReference type="PROSITE" id="PS50977">
    <property type="entry name" value="HTH_TETR_2"/>
    <property type="match status" value="1"/>
</dbReference>
<dbReference type="OrthoDB" id="342396at2"/>
<dbReference type="EMBL" id="CP003282">
    <property type="protein sequence ID" value="AFG36984.1"/>
    <property type="molecule type" value="Genomic_DNA"/>
</dbReference>
<name>H9UHJ1_SPIAZ</name>
<dbReference type="GO" id="GO:0003677">
    <property type="term" value="F:DNA binding"/>
    <property type="evidence" value="ECO:0007669"/>
    <property type="project" value="UniProtKB-UniRule"/>
</dbReference>
<dbReference type="eggNOG" id="COG1309">
    <property type="taxonomic scope" value="Bacteria"/>
</dbReference>
<gene>
    <name evidence="4" type="ordered locus">Spiaf_0895</name>
</gene>
<dbReference type="HOGENOM" id="CLU_100170_1_0_12"/>
<dbReference type="Proteomes" id="UP000007383">
    <property type="component" value="Chromosome"/>
</dbReference>
<proteinExistence type="predicted"/>
<evidence type="ECO:0000256" key="1">
    <source>
        <dbReference type="ARBA" id="ARBA00023125"/>
    </source>
</evidence>
<protein>
    <submittedName>
        <fullName evidence="4">Transcriptional regulator</fullName>
    </submittedName>
</protein>
<dbReference type="SUPFAM" id="SSF46689">
    <property type="entry name" value="Homeodomain-like"/>
    <property type="match status" value="1"/>
</dbReference>
<dbReference type="STRING" id="889378.Spiaf_0895"/>
<evidence type="ECO:0000256" key="2">
    <source>
        <dbReference type="PROSITE-ProRule" id="PRU00335"/>
    </source>
</evidence>
<dbReference type="InterPro" id="IPR009057">
    <property type="entry name" value="Homeodomain-like_sf"/>
</dbReference>
<dbReference type="RefSeq" id="WP_014454979.1">
    <property type="nucleotide sequence ID" value="NC_017098.1"/>
</dbReference>
<dbReference type="KEGG" id="sfc:Spiaf_0895"/>